<feature type="transmembrane region" description="Helical" evidence="6">
    <location>
        <begin position="460"/>
        <end position="479"/>
    </location>
</feature>
<keyword evidence="9" id="KW-1185">Reference proteome</keyword>
<reference evidence="7 9" key="2">
    <citation type="journal article" date="2013" name="Nature">
        <title>Insights into bilaterian evolution from three spiralian genomes.</title>
        <authorList>
            <person name="Simakov O."/>
            <person name="Marletaz F."/>
            <person name="Cho S.J."/>
            <person name="Edsinger-Gonzales E."/>
            <person name="Havlak P."/>
            <person name="Hellsten U."/>
            <person name="Kuo D.H."/>
            <person name="Larsson T."/>
            <person name="Lv J."/>
            <person name="Arendt D."/>
            <person name="Savage R."/>
            <person name="Osoegawa K."/>
            <person name="de Jong P."/>
            <person name="Grimwood J."/>
            <person name="Chapman J.A."/>
            <person name="Shapiro H."/>
            <person name="Aerts A."/>
            <person name="Otillar R.P."/>
            <person name="Terry A.Y."/>
            <person name="Boore J.L."/>
            <person name="Grigoriev I.V."/>
            <person name="Lindberg D.R."/>
            <person name="Seaver E.C."/>
            <person name="Weisblat D.A."/>
            <person name="Putnam N.H."/>
            <person name="Rokhsar D.S."/>
        </authorList>
    </citation>
    <scope>NUCLEOTIDE SEQUENCE</scope>
</reference>
<dbReference type="CTD" id="20203332"/>
<keyword evidence="1 6" id="KW-0812">Transmembrane</keyword>
<dbReference type="InterPro" id="IPR011701">
    <property type="entry name" value="MFS"/>
</dbReference>
<evidence type="ECO:0000256" key="2">
    <source>
        <dbReference type="ARBA" id="ARBA00022989"/>
    </source>
</evidence>
<dbReference type="HOGENOM" id="CLU_028923_0_0_1"/>
<evidence type="ECO:0000256" key="1">
    <source>
        <dbReference type="ARBA" id="ARBA00022692"/>
    </source>
</evidence>
<dbReference type="EMBL" id="AMQM01003668">
    <property type="status" value="NOT_ANNOTATED_CDS"/>
    <property type="molecule type" value="Genomic_DNA"/>
</dbReference>
<dbReference type="RefSeq" id="XP_009014780.1">
    <property type="nucleotide sequence ID" value="XM_009016532.1"/>
</dbReference>
<evidence type="ECO:0000256" key="4">
    <source>
        <dbReference type="ARBA" id="ARBA00040840"/>
    </source>
</evidence>
<dbReference type="EnsemblMetazoa" id="HelroT170736">
    <property type="protein sequence ID" value="HelroP170736"/>
    <property type="gene ID" value="HelroG170736"/>
</dbReference>
<dbReference type="eggNOG" id="ENOG502QRVK">
    <property type="taxonomic scope" value="Eukaryota"/>
</dbReference>
<evidence type="ECO:0000313" key="9">
    <source>
        <dbReference type="Proteomes" id="UP000015101"/>
    </source>
</evidence>
<evidence type="ECO:0000256" key="5">
    <source>
        <dbReference type="SAM" id="MobiDB-lite"/>
    </source>
</evidence>
<feature type="transmembrane region" description="Helical" evidence="6">
    <location>
        <begin position="119"/>
        <end position="136"/>
    </location>
</feature>
<feature type="region of interest" description="Disordered" evidence="5">
    <location>
        <begin position="587"/>
        <end position="615"/>
    </location>
</feature>
<feature type="region of interest" description="Disordered" evidence="5">
    <location>
        <begin position="1"/>
        <end position="92"/>
    </location>
</feature>
<dbReference type="EMBL" id="KB096222">
    <property type="protein sequence ID" value="ESO07402.1"/>
    <property type="molecule type" value="Genomic_DNA"/>
</dbReference>
<accession>T1F3D3</accession>
<evidence type="ECO:0000313" key="8">
    <source>
        <dbReference type="EnsemblMetazoa" id="HelroP170736"/>
    </source>
</evidence>
<gene>
    <name evidence="8" type="primary">20203332</name>
    <name evidence="7" type="ORF">HELRODRAFT_170736</name>
</gene>
<dbReference type="Proteomes" id="UP000015101">
    <property type="component" value="Unassembled WGS sequence"/>
</dbReference>
<feature type="compositionally biased region" description="Polar residues" evidence="5">
    <location>
        <begin position="1"/>
        <end position="20"/>
    </location>
</feature>
<dbReference type="OrthoDB" id="413079at2759"/>
<dbReference type="PANTHER" id="PTHR23121:SF10">
    <property type="entry name" value="MAJOR FACILITATOR SUPERFAMILY DOMAIN-CONTAINING PROTEIN 4A"/>
    <property type="match status" value="1"/>
</dbReference>
<dbReference type="OMA" id="HLFNLHF"/>
<name>T1F3D3_HELRO</name>
<evidence type="ECO:0000256" key="3">
    <source>
        <dbReference type="ARBA" id="ARBA00023136"/>
    </source>
</evidence>
<organism evidence="8 9">
    <name type="scientific">Helobdella robusta</name>
    <name type="common">Californian leech</name>
    <dbReference type="NCBI Taxonomy" id="6412"/>
    <lineage>
        <taxon>Eukaryota</taxon>
        <taxon>Metazoa</taxon>
        <taxon>Spiralia</taxon>
        <taxon>Lophotrochozoa</taxon>
        <taxon>Annelida</taxon>
        <taxon>Clitellata</taxon>
        <taxon>Hirudinea</taxon>
        <taxon>Rhynchobdellida</taxon>
        <taxon>Glossiphoniidae</taxon>
        <taxon>Helobdella</taxon>
    </lineage>
</organism>
<feature type="transmembrane region" description="Helical" evidence="6">
    <location>
        <begin position="436"/>
        <end position="453"/>
    </location>
</feature>
<feature type="transmembrane region" description="Helical" evidence="6">
    <location>
        <begin position="390"/>
        <end position="416"/>
    </location>
</feature>
<feature type="transmembrane region" description="Helical" evidence="6">
    <location>
        <begin position="183"/>
        <end position="199"/>
    </location>
</feature>
<reference evidence="9" key="1">
    <citation type="submission" date="2012-12" db="EMBL/GenBank/DDBJ databases">
        <authorList>
            <person name="Hellsten U."/>
            <person name="Grimwood J."/>
            <person name="Chapman J.A."/>
            <person name="Shapiro H."/>
            <person name="Aerts A."/>
            <person name="Otillar R.P."/>
            <person name="Terry A.Y."/>
            <person name="Boore J.L."/>
            <person name="Simakov O."/>
            <person name="Marletaz F."/>
            <person name="Cho S.-J."/>
            <person name="Edsinger-Gonzales E."/>
            <person name="Havlak P."/>
            <person name="Kuo D.-H."/>
            <person name="Larsson T."/>
            <person name="Lv J."/>
            <person name="Arendt D."/>
            <person name="Savage R."/>
            <person name="Osoegawa K."/>
            <person name="de Jong P."/>
            <person name="Lindberg D.R."/>
            <person name="Seaver E.C."/>
            <person name="Weisblat D.A."/>
            <person name="Putnam N.H."/>
            <person name="Grigoriev I.V."/>
            <person name="Rokhsar D.S."/>
        </authorList>
    </citation>
    <scope>NUCLEOTIDE SEQUENCE</scope>
</reference>
<feature type="compositionally biased region" description="Low complexity" evidence="5">
    <location>
        <begin position="58"/>
        <end position="87"/>
    </location>
</feature>
<dbReference type="FunFam" id="1.20.1250.20:FF:001170">
    <property type="entry name" value="Uncharacterized protein"/>
    <property type="match status" value="1"/>
</dbReference>
<dbReference type="GO" id="GO:0022857">
    <property type="term" value="F:transmembrane transporter activity"/>
    <property type="evidence" value="ECO:0007669"/>
    <property type="project" value="InterPro"/>
</dbReference>
<feature type="transmembrane region" description="Helical" evidence="6">
    <location>
        <begin position="315"/>
        <end position="335"/>
    </location>
</feature>
<dbReference type="InParanoid" id="T1F3D3"/>
<evidence type="ECO:0000313" key="7">
    <source>
        <dbReference type="EMBL" id="ESO07402.1"/>
    </source>
</evidence>
<reference evidence="8" key="3">
    <citation type="submission" date="2015-06" db="UniProtKB">
        <authorList>
            <consortium name="EnsemblMetazoa"/>
        </authorList>
    </citation>
    <scope>IDENTIFICATION</scope>
</reference>
<proteinExistence type="predicted"/>
<dbReference type="GeneID" id="20203332"/>
<dbReference type="Gene3D" id="1.20.1250.20">
    <property type="entry name" value="MFS general substrate transporter like domains"/>
    <property type="match status" value="2"/>
</dbReference>
<dbReference type="SUPFAM" id="SSF103473">
    <property type="entry name" value="MFS general substrate transporter"/>
    <property type="match status" value="1"/>
</dbReference>
<dbReference type="PANTHER" id="PTHR23121">
    <property type="entry name" value="SODIUM-DEPENDENT GLUCOSE TRANSPORTER 1"/>
    <property type="match status" value="1"/>
</dbReference>
<evidence type="ECO:0000256" key="6">
    <source>
        <dbReference type="SAM" id="Phobius"/>
    </source>
</evidence>
<feature type="transmembrane region" description="Helical" evidence="6">
    <location>
        <begin position="156"/>
        <end position="176"/>
    </location>
</feature>
<protein>
    <recommendedName>
        <fullName evidence="4">Major facilitator superfamily domain-containing protein 4A</fullName>
    </recommendedName>
</protein>
<feature type="transmembrane region" description="Helical" evidence="6">
    <location>
        <begin position="536"/>
        <end position="557"/>
    </location>
</feature>
<dbReference type="KEGG" id="hro:HELRODRAFT_170736"/>
<keyword evidence="2 6" id="KW-1133">Transmembrane helix</keyword>
<dbReference type="AlphaFoldDB" id="T1F3D3"/>
<dbReference type="Pfam" id="PF07690">
    <property type="entry name" value="MFS_1"/>
    <property type="match status" value="1"/>
</dbReference>
<feature type="transmembrane region" description="Helical" evidence="6">
    <location>
        <begin position="485"/>
        <end position="508"/>
    </location>
</feature>
<sequence length="615" mass="68268">MDPTTPRFQPEQTPSSPLLQHNNNNKYHNNNNPFTSSSSTEATQQLQQQPPRPPPPNTTTTTTTPQQQQQNEQRQPSSPPKQNNNNQQHKHHTALHVTTSAAVAATTFRQLFRQYWQEAVTYCAVFWTFGMCVAFLGPTLLDIGCMISSGLQTTTWAFTSQLLFSLIGATLAGYVVDKIDANIILFINTLLVPLSMAFLPFSRSIWSLTAILALMGLNMGFIDCIANLQMFNVFGDSVAPFLHALHFCYGIGAFVSPVISEPYLLNEDCTVFVETVTDEPNLVVDAQSGLVMYRNDSGEPASTLEEAQEMTKVKYAFWIMSAIQAPVAILVFLLVHKMRSRGWMPVQQEVAQIEVVATDQALIEKKLKELEQSNLKTAERLMFMSERKQVIAITVGTATLMFIYDGLQSAFGGYIYAYAVKSIVDLSKTEGAYLNALFWGMFALGRLISIYLATKFTPAFMLLCNIMGCMLSMTLILLLRHNHVILYLGTGVYGLALSSVAPSTISMAEQYIDVNYHMTLADWTMMLFARVGPHSFLIFCSTMGFVSMAVYAGIWVIGRTTPKHIATANSSFVWCRMCIIDKTTPGHGVRRRSLAAPPDSAPTPGEIEMEPVNHS</sequence>
<feature type="transmembrane region" description="Helical" evidence="6">
    <location>
        <begin position="205"/>
        <end position="226"/>
    </location>
</feature>
<dbReference type="STRING" id="6412.T1F3D3"/>
<dbReference type="InterPro" id="IPR036259">
    <property type="entry name" value="MFS_trans_sf"/>
</dbReference>
<feature type="compositionally biased region" description="Low complexity" evidence="5">
    <location>
        <begin position="21"/>
        <end position="49"/>
    </location>
</feature>
<keyword evidence="3 6" id="KW-0472">Membrane</keyword>